<dbReference type="Pfam" id="PF02780">
    <property type="entry name" value="Transketolase_C"/>
    <property type="match status" value="1"/>
</dbReference>
<evidence type="ECO:0000313" key="5">
    <source>
        <dbReference type="EMBL" id="TMI80728.1"/>
    </source>
</evidence>
<feature type="domain" description="Transketolase C-terminal" evidence="4">
    <location>
        <begin position="499"/>
        <end position="568"/>
    </location>
</feature>
<dbReference type="EMBL" id="VBAN01000241">
    <property type="protein sequence ID" value="TMI80728.1"/>
    <property type="molecule type" value="Genomic_DNA"/>
</dbReference>
<evidence type="ECO:0000313" key="6">
    <source>
        <dbReference type="Proteomes" id="UP000318093"/>
    </source>
</evidence>
<accession>A0A537JAZ9</accession>
<dbReference type="SUPFAM" id="SSF52518">
    <property type="entry name" value="Thiamin diphosphate-binding fold (THDP-binding)"/>
    <property type="match status" value="1"/>
</dbReference>
<dbReference type="GO" id="GO:0016903">
    <property type="term" value="F:oxidoreductase activity, acting on the aldehyde or oxo group of donors"/>
    <property type="evidence" value="ECO:0007669"/>
    <property type="project" value="InterPro"/>
</dbReference>
<sequence>MKVNRMKLLIGGVQLRDGVSTITDLLGRILTRAGLHVMGLERGFASTIYGAHQYDPLVITDGPALSWGDEAIDILVGLDYDVNPDVPEQPNRDTVLRHGRNLVDGGVLLYDSSTGPVPVEKLEARGVRVFPIPARQIALRDLKKEVVKNVVMTGALFRLLEIDSDEQWLRRLLEERFGRKGPELVTLNLEAARRGRAAVESVLTERGWPGIGCRLTPLSKPDPAVYIAGNEALAIGAIEAGVRFYAGYPITPASSILEYMERHLPRYGGRALQGSNERESIRAGLGASAAGAVSMIGTSGPGLSLKVEEFGVSGVTETPLVIVDAMRAGPSTGMPTKSEQGDLFLVTGGGHGEIPRIVLAPSTIEECYSLTHEAVRLAETYQCPVFFLTDLNLSEGRITVPESLFRTGRPALKRQVATEEQAREERYLRYRVTDTGISPRLIPGTRGGVSKINSTEHDEFGLVTTDPPKRVAMMDKRMRKMATYLHRDARPPQVYGTVGKGLVLVGWGSTKPVLLDAQQRLKAEGIPVTVVHFTHLWPFPTHLVKPLLVAGERVIVCEHNYVGQLAEIIQAHCLIPTRRVLKYNGRPFYPSEVVRAVHEVARNGATAVRLGGKEPVMVEVSSDA</sequence>
<dbReference type="PANTHER" id="PTHR32154">
    <property type="entry name" value="PYRUVATE-FLAVODOXIN OXIDOREDUCTASE-RELATED"/>
    <property type="match status" value="1"/>
</dbReference>
<dbReference type="SUPFAM" id="SSF53323">
    <property type="entry name" value="Pyruvate-ferredoxin oxidoreductase, PFOR, domain III"/>
    <property type="match status" value="1"/>
</dbReference>
<dbReference type="Pfam" id="PF01855">
    <property type="entry name" value="POR_N"/>
    <property type="match status" value="1"/>
</dbReference>
<dbReference type="SUPFAM" id="SSF52922">
    <property type="entry name" value="TK C-terminal domain-like"/>
    <property type="match status" value="1"/>
</dbReference>
<protein>
    <submittedName>
        <fullName evidence="5">2-oxoacid:acceptor oxidoreductase subunit alpha</fullName>
    </submittedName>
</protein>
<proteinExistence type="predicted"/>
<dbReference type="FunFam" id="3.40.50.970:FF:000022">
    <property type="entry name" value="2-oxoglutarate ferredoxin oxidoreductase alpha subunit"/>
    <property type="match status" value="1"/>
</dbReference>
<dbReference type="InterPro" id="IPR050722">
    <property type="entry name" value="Pyruvate:ferred/Flavod_OxRd"/>
</dbReference>
<dbReference type="InterPro" id="IPR002880">
    <property type="entry name" value="Pyrv_Fd/Flavodoxin_OxRdtase_N"/>
</dbReference>
<name>A0A537JAZ9_9BACT</name>
<evidence type="ECO:0000259" key="4">
    <source>
        <dbReference type="Pfam" id="PF02780"/>
    </source>
</evidence>
<organism evidence="5 6">
    <name type="scientific">Candidatus Segetimicrobium genomatis</name>
    <dbReference type="NCBI Taxonomy" id="2569760"/>
    <lineage>
        <taxon>Bacteria</taxon>
        <taxon>Bacillati</taxon>
        <taxon>Candidatus Sysuimicrobiota</taxon>
        <taxon>Candidatus Sysuimicrobiia</taxon>
        <taxon>Candidatus Sysuimicrobiales</taxon>
        <taxon>Candidatus Segetimicrobiaceae</taxon>
        <taxon>Candidatus Segetimicrobium</taxon>
    </lineage>
</organism>
<feature type="domain" description="Pyruvate flavodoxin/ferredoxin oxidoreductase pyrimidine binding" evidence="3">
    <location>
        <begin position="236"/>
        <end position="475"/>
    </location>
</feature>
<gene>
    <name evidence="5" type="ORF">E6H03_07805</name>
</gene>
<dbReference type="NCBIfam" id="TIGR03710">
    <property type="entry name" value="OAFO_sf"/>
    <property type="match status" value="1"/>
</dbReference>
<evidence type="ECO:0000259" key="2">
    <source>
        <dbReference type="Pfam" id="PF01558"/>
    </source>
</evidence>
<evidence type="ECO:0000259" key="3">
    <source>
        <dbReference type="Pfam" id="PF01855"/>
    </source>
</evidence>
<reference evidence="5 6" key="1">
    <citation type="journal article" date="2019" name="Nat. Microbiol.">
        <title>Mediterranean grassland soil C-N compound turnover is dependent on rainfall and depth, and is mediated by genomically divergent microorganisms.</title>
        <authorList>
            <person name="Diamond S."/>
            <person name="Andeer P.F."/>
            <person name="Li Z."/>
            <person name="Crits-Christoph A."/>
            <person name="Burstein D."/>
            <person name="Anantharaman K."/>
            <person name="Lane K.R."/>
            <person name="Thomas B.C."/>
            <person name="Pan C."/>
            <person name="Northen T.R."/>
            <person name="Banfield J.F."/>
        </authorList>
    </citation>
    <scope>NUCLEOTIDE SEQUENCE [LARGE SCALE GENOMIC DNA]</scope>
    <source>
        <strain evidence="5">NP_6</strain>
    </source>
</reference>
<dbReference type="Pfam" id="PF01558">
    <property type="entry name" value="POR"/>
    <property type="match status" value="1"/>
</dbReference>
<comment type="caution">
    <text evidence="5">The sequence shown here is derived from an EMBL/GenBank/DDBJ whole genome shotgun (WGS) entry which is preliminary data.</text>
</comment>
<keyword evidence="1" id="KW-0560">Oxidoreductase</keyword>
<dbReference type="PANTHER" id="PTHR32154:SF20">
    <property type="entry name" value="2-OXOGLUTARATE OXIDOREDUCTASE SUBUNIT KORA"/>
    <property type="match status" value="1"/>
</dbReference>
<dbReference type="CDD" id="cd07034">
    <property type="entry name" value="TPP_PYR_PFOR_IOR-alpha_like"/>
    <property type="match status" value="1"/>
</dbReference>
<dbReference type="GO" id="GO:0006979">
    <property type="term" value="P:response to oxidative stress"/>
    <property type="evidence" value="ECO:0007669"/>
    <property type="project" value="TreeGrafter"/>
</dbReference>
<dbReference type="AlphaFoldDB" id="A0A537JAZ9"/>
<dbReference type="Proteomes" id="UP000318093">
    <property type="component" value="Unassembled WGS sequence"/>
</dbReference>
<dbReference type="InterPro" id="IPR029061">
    <property type="entry name" value="THDP-binding"/>
</dbReference>
<evidence type="ECO:0000256" key="1">
    <source>
        <dbReference type="ARBA" id="ARBA00023002"/>
    </source>
</evidence>
<dbReference type="Gene3D" id="3.40.50.920">
    <property type="match status" value="1"/>
</dbReference>
<dbReference type="InterPro" id="IPR002869">
    <property type="entry name" value="Pyrv_flavodox_OxRed_cen"/>
</dbReference>
<dbReference type="InterPro" id="IPR033248">
    <property type="entry name" value="Transketolase_C"/>
</dbReference>
<dbReference type="Gene3D" id="3.40.920.10">
    <property type="entry name" value="Pyruvate-ferredoxin oxidoreductase, PFOR, domain III"/>
    <property type="match status" value="1"/>
</dbReference>
<dbReference type="InterPro" id="IPR019752">
    <property type="entry name" value="Pyrv/ketoisovalerate_OxRed_cat"/>
</dbReference>
<dbReference type="InterPro" id="IPR009014">
    <property type="entry name" value="Transketo_C/PFOR_II"/>
</dbReference>
<feature type="domain" description="Pyruvate/ketoisovalerate oxidoreductase catalytic" evidence="2">
    <location>
        <begin position="17"/>
        <end position="196"/>
    </location>
</feature>
<dbReference type="Gene3D" id="3.40.50.970">
    <property type="match status" value="1"/>
</dbReference>
<dbReference type="InterPro" id="IPR022367">
    <property type="entry name" value="2-oxoacid/accept_OxRdtase_asu"/>
</dbReference>